<dbReference type="STRING" id="1357399.HMPREF2087_00262"/>
<dbReference type="Proteomes" id="UP000018688">
    <property type="component" value="Unassembled WGS sequence"/>
</dbReference>
<evidence type="ECO:0000313" key="3">
    <source>
        <dbReference type="Proteomes" id="UP000018688"/>
    </source>
</evidence>
<name>V8CJZ7_9HELI</name>
<evidence type="ECO:0000256" key="1">
    <source>
        <dbReference type="SAM" id="Phobius"/>
    </source>
</evidence>
<keyword evidence="1" id="KW-0472">Membrane</keyword>
<keyword evidence="1" id="KW-1133">Transmembrane helix</keyword>
<comment type="caution">
    <text evidence="2">The sequence shown here is derived from an EMBL/GenBank/DDBJ whole genome shotgun (WGS) entry which is preliminary data.</text>
</comment>
<evidence type="ECO:0000313" key="2">
    <source>
        <dbReference type="EMBL" id="ETD27350.1"/>
    </source>
</evidence>
<gene>
    <name evidence="2" type="ORF">HMPREF2087_00262</name>
</gene>
<dbReference type="AlphaFoldDB" id="V8CJZ7"/>
<reference evidence="2 3" key="1">
    <citation type="submission" date="2013-10" db="EMBL/GenBank/DDBJ databases">
        <title>The Genome Sequence of Helicobacter canis NCTC 12740.</title>
        <authorList>
            <consortium name="The Broad Institute Genomics Platform"/>
            <person name="Earl A."/>
            <person name="Fox J.G."/>
            <person name="Shen Z."/>
            <person name="Young S.K."/>
            <person name="Zeng Q."/>
            <person name="Gargeya S."/>
            <person name="Fitzgerald M."/>
            <person name="Abouelleil A."/>
            <person name="Alvarado L."/>
            <person name="Chapman S.B."/>
            <person name="Gainer-Dewar J."/>
            <person name="Goldberg J."/>
            <person name="Griggs A."/>
            <person name="Gujja S."/>
            <person name="Hansen M."/>
            <person name="Howarth C."/>
            <person name="Imamovic A."/>
            <person name="Ireland A."/>
            <person name="Larimer J."/>
            <person name="McCowan C."/>
            <person name="Murphy C."/>
            <person name="Pearson M."/>
            <person name="Poon T.W."/>
            <person name="Priest M."/>
            <person name="Roberts A."/>
            <person name="Saif S."/>
            <person name="Shea T."/>
            <person name="Sykes S."/>
            <person name="Wortman J."/>
            <person name="Nusbaum C."/>
            <person name="Birren B."/>
        </authorList>
    </citation>
    <scope>NUCLEOTIDE SEQUENCE [LARGE SCALE GENOMIC DNA]</scope>
    <source>
        <strain evidence="2 3">NCTC 12740</strain>
    </source>
</reference>
<feature type="transmembrane region" description="Helical" evidence="1">
    <location>
        <begin position="6"/>
        <end position="25"/>
    </location>
</feature>
<keyword evidence="3" id="KW-1185">Reference proteome</keyword>
<sequence>MLQEILAFCIALGVFIIPILAFKVLRELR</sequence>
<dbReference type="EMBL" id="AZJJ01000001">
    <property type="protein sequence ID" value="ETD27350.1"/>
    <property type="molecule type" value="Genomic_DNA"/>
</dbReference>
<protein>
    <submittedName>
        <fullName evidence="2">Uncharacterized protein</fullName>
    </submittedName>
</protein>
<accession>V8CJZ7</accession>
<proteinExistence type="predicted"/>
<organism evidence="2 3">
    <name type="scientific">Helicobacter canis NCTC 12740</name>
    <dbReference type="NCBI Taxonomy" id="1357399"/>
    <lineage>
        <taxon>Bacteria</taxon>
        <taxon>Pseudomonadati</taxon>
        <taxon>Campylobacterota</taxon>
        <taxon>Epsilonproteobacteria</taxon>
        <taxon>Campylobacterales</taxon>
        <taxon>Helicobacteraceae</taxon>
        <taxon>Helicobacter</taxon>
    </lineage>
</organism>
<keyword evidence="1" id="KW-0812">Transmembrane</keyword>
<dbReference type="HOGENOM" id="CLU_3409427_0_0_7"/>